<proteinExistence type="predicted"/>
<dbReference type="Gene3D" id="1.10.10.10">
    <property type="entry name" value="Winged helix-like DNA-binding domain superfamily/Winged helix DNA-binding domain"/>
    <property type="match status" value="1"/>
</dbReference>
<sequence length="154" mass="17207">MSKTPGFYQANTYRINDSIGYLVSRLTQTLGREIDRRMVDLGLTDAQWKPLLLLQQGACATAADISRMVGLDTGAVTRLLDRVESKGLIRRVRSAADRRVVNLELTAEGRRVADEVPGIISGLANQFLEGFSEEEYLQFKDYLNRALDNLGQLD</sequence>
<gene>
    <name evidence="5" type="primary">marR</name>
    <name evidence="5" type="ORF">SDENCHOL_20002</name>
</gene>
<organism evidence="5 6">
    <name type="scientific">Sterolibacterium denitrificans</name>
    <dbReference type="NCBI Taxonomy" id="157592"/>
    <lineage>
        <taxon>Bacteria</taxon>
        <taxon>Pseudomonadati</taxon>
        <taxon>Pseudomonadota</taxon>
        <taxon>Betaproteobacteria</taxon>
        <taxon>Nitrosomonadales</taxon>
        <taxon>Sterolibacteriaceae</taxon>
        <taxon>Sterolibacterium</taxon>
    </lineage>
</organism>
<feature type="domain" description="HTH marR-type" evidence="4">
    <location>
        <begin position="16"/>
        <end position="148"/>
    </location>
</feature>
<dbReference type="Proteomes" id="UP000242886">
    <property type="component" value="Chromosome SDENCHOL"/>
</dbReference>
<evidence type="ECO:0000313" key="5">
    <source>
        <dbReference type="EMBL" id="SMB25889.1"/>
    </source>
</evidence>
<dbReference type="EMBL" id="LT837803">
    <property type="protein sequence ID" value="SMB25889.1"/>
    <property type="molecule type" value="Genomic_DNA"/>
</dbReference>
<dbReference type="SMART" id="SM00347">
    <property type="entry name" value="HTH_MARR"/>
    <property type="match status" value="1"/>
</dbReference>
<dbReference type="PANTHER" id="PTHR42756">
    <property type="entry name" value="TRANSCRIPTIONAL REGULATOR, MARR"/>
    <property type="match status" value="1"/>
</dbReference>
<keyword evidence="1" id="KW-0805">Transcription regulation</keyword>
<evidence type="ECO:0000256" key="2">
    <source>
        <dbReference type="ARBA" id="ARBA00023125"/>
    </source>
</evidence>
<evidence type="ECO:0000256" key="3">
    <source>
        <dbReference type="ARBA" id="ARBA00023163"/>
    </source>
</evidence>
<keyword evidence="3" id="KW-0804">Transcription</keyword>
<evidence type="ECO:0000313" key="6">
    <source>
        <dbReference type="Proteomes" id="UP000242886"/>
    </source>
</evidence>
<evidence type="ECO:0000256" key="1">
    <source>
        <dbReference type="ARBA" id="ARBA00023015"/>
    </source>
</evidence>
<dbReference type="Pfam" id="PF01047">
    <property type="entry name" value="MarR"/>
    <property type="match status" value="1"/>
</dbReference>
<dbReference type="InterPro" id="IPR000835">
    <property type="entry name" value="HTH_MarR-typ"/>
</dbReference>
<dbReference type="GO" id="GO:0003677">
    <property type="term" value="F:DNA binding"/>
    <property type="evidence" value="ECO:0007669"/>
    <property type="project" value="UniProtKB-KW"/>
</dbReference>
<dbReference type="PROSITE" id="PS50995">
    <property type="entry name" value="HTH_MARR_2"/>
    <property type="match status" value="1"/>
</dbReference>
<protein>
    <submittedName>
        <fullName evidence="5">Transcriptional regulator (MarR family)</fullName>
    </submittedName>
</protein>
<dbReference type="AlphaFoldDB" id="A0A7Z7HSU0"/>
<keyword evidence="6" id="KW-1185">Reference proteome</keyword>
<reference evidence="5" key="1">
    <citation type="submission" date="2017-03" db="EMBL/GenBank/DDBJ databases">
        <authorList>
            <consortium name="AG Boll"/>
        </authorList>
    </citation>
    <scope>NUCLEOTIDE SEQUENCE [LARGE SCALE GENOMIC DNA]</scope>
    <source>
        <strain evidence="5">Chol</strain>
    </source>
</reference>
<accession>A0A7Z7HSU0</accession>
<dbReference type="PRINTS" id="PR00598">
    <property type="entry name" value="HTHMARR"/>
</dbReference>
<dbReference type="SUPFAM" id="SSF46785">
    <property type="entry name" value="Winged helix' DNA-binding domain"/>
    <property type="match status" value="1"/>
</dbReference>
<dbReference type="InterPro" id="IPR036390">
    <property type="entry name" value="WH_DNA-bd_sf"/>
</dbReference>
<dbReference type="GO" id="GO:0003700">
    <property type="term" value="F:DNA-binding transcription factor activity"/>
    <property type="evidence" value="ECO:0007669"/>
    <property type="project" value="InterPro"/>
</dbReference>
<dbReference type="PANTHER" id="PTHR42756:SF1">
    <property type="entry name" value="TRANSCRIPTIONAL REPRESSOR OF EMRAB OPERON"/>
    <property type="match status" value="1"/>
</dbReference>
<name>A0A7Z7HSU0_9PROT</name>
<dbReference type="RefSeq" id="WP_154716553.1">
    <property type="nucleotide sequence ID" value="NZ_LT837803.1"/>
</dbReference>
<dbReference type="InterPro" id="IPR036388">
    <property type="entry name" value="WH-like_DNA-bd_sf"/>
</dbReference>
<keyword evidence="2" id="KW-0238">DNA-binding</keyword>
<evidence type="ECO:0000259" key="4">
    <source>
        <dbReference type="PROSITE" id="PS50995"/>
    </source>
</evidence>